<organism evidence="1">
    <name type="scientific">Pinus koraiensis</name>
    <name type="common">Korean pine</name>
    <dbReference type="NCBI Taxonomy" id="88728"/>
    <lineage>
        <taxon>Eukaryota</taxon>
        <taxon>Viridiplantae</taxon>
        <taxon>Streptophyta</taxon>
        <taxon>Embryophyta</taxon>
        <taxon>Tracheophyta</taxon>
        <taxon>Spermatophyta</taxon>
        <taxon>Pinopsida</taxon>
        <taxon>Pinidae</taxon>
        <taxon>Conifers I</taxon>
        <taxon>Pinales</taxon>
        <taxon>Pinaceae</taxon>
        <taxon>Pinus</taxon>
        <taxon>Pinus subgen. Strobus</taxon>
    </lineage>
</organism>
<proteinExistence type="predicted"/>
<dbReference type="GeneID" id="1450746"/>
<dbReference type="AlphaFoldDB" id="A4QMK1"/>
<reference evidence="1" key="1">
    <citation type="submission" date="2007-04" db="EMBL/GenBank/DDBJ databases">
        <authorList>
            <person name="Noh E.W."/>
            <person name="Lee J.S."/>
            <person name="Choi Y.I."/>
            <person name="Han M.S."/>
            <person name="Yi Y.S."/>
            <person name="Han S.U."/>
        </authorList>
    </citation>
    <scope>NUCLEOTIDE SEQUENCE</scope>
</reference>
<accession>A4QMK1</accession>
<keyword evidence="1" id="KW-0934">Plastid</keyword>
<dbReference type="EMBL" id="AY228468">
    <property type="protein sequence ID" value="ABP35382.1"/>
    <property type="molecule type" value="Genomic_DNA"/>
</dbReference>
<sequence length="44" mass="5135">MVGAIPNRKRILFKRISSNCNRTWIVEHLALLAIRTYFSKCSQV</sequence>
<keyword evidence="1" id="KW-0150">Chloroplast</keyword>
<protein>
    <submittedName>
        <fullName evidence="1">ORF44d</fullName>
    </submittedName>
</protein>
<evidence type="ECO:0000313" key="1">
    <source>
        <dbReference type="EMBL" id="ABP35382.1"/>
    </source>
</evidence>
<geneLocation type="chloroplast" evidence="1"/>
<name>A4QMK1_PINKO</name>
<dbReference type="RefSeq" id="NP_817248.2">
    <property type="nucleotide sequence ID" value="NC_004677.2"/>
</dbReference>